<dbReference type="Proteomes" id="UP000515121">
    <property type="component" value="Unplaced"/>
</dbReference>
<dbReference type="AlphaFoldDB" id="A0A6P5XKJ3"/>
<evidence type="ECO:0000259" key="1">
    <source>
        <dbReference type="PROSITE" id="PS50181"/>
    </source>
</evidence>
<dbReference type="PANTHER" id="PTHR31672">
    <property type="entry name" value="BNACNNG10540D PROTEIN"/>
    <property type="match status" value="1"/>
</dbReference>
<dbReference type="CDD" id="cd22157">
    <property type="entry name" value="F-box_AtFBW1-like"/>
    <property type="match status" value="1"/>
</dbReference>
<dbReference type="SMART" id="SM00256">
    <property type="entry name" value="FBOX"/>
    <property type="match status" value="1"/>
</dbReference>
<dbReference type="InterPro" id="IPR013187">
    <property type="entry name" value="F-box-assoc_dom_typ3"/>
</dbReference>
<sequence length="387" mass="44167">MEHLPQEIVLDILSRLPIPTLVQSKSVCRAWRSLIRDPVLVNNHFWRMVENDPSFILQTDHPVQNQLYFGDFSTDRNDGDVITTKLSMPPELNFHLVSSCNGLLCLRVSRGSFGLSIYNPLTGDYTELPKLTKPGYHEGVLGFGFDPTAKEYKVVEISYDRRPRSILLRPRGAASTSIEAAVHILTIGNPKWRYLGTMPFHLMSQRSQVLVNGQLHWVSYPDRCKATNLIIAFDLTTERFQEVPGPDCINMARRFDQLVVLRGCLAAASCHDDNEQLEIWVMLEYSVKKSWVKEFSIGTHVPQILQQNGYGSSNDPRLFLSKKCIRVLCLLRSGEILLEYRNKALVLYDPHCGTFKDLQLTFQGIQKRFEVVVHVASLNWIDSFVNT</sequence>
<dbReference type="SUPFAM" id="SSF50965">
    <property type="entry name" value="Galactose oxidase, central domain"/>
    <property type="match status" value="1"/>
</dbReference>
<dbReference type="InterPro" id="IPR050796">
    <property type="entry name" value="SCF_F-box_component"/>
</dbReference>
<proteinExistence type="predicted"/>
<accession>A0A6P5XKJ3</accession>
<dbReference type="GeneID" id="111283965"/>
<dbReference type="Gene3D" id="1.20.1280.50">
    <property type="match status" value="1"/>
</dbReference>
<reference evidence="3" key="1">
    <citation type="submission" date="2025-08" db="UniProtKB">
        <authorList>
            <consortium name="RefSeq"/>
        </authorList>
    </citation>
    <scope>IDENTIFICATION</scope>
    <source>
        <tissue evidence="3">Fruit stalk</tissue>
    </source>
</reference>
<keyword evidence="2" id="KW-1185">Reference proteome</keyword>
<dbReference type="KEGG" id="dzi:111283965"/>
<dbReference type="Pfam" id="PF12937">
    <property type="entry name" value="F-box-like"/>
    <property type="match status" value="1"/>
</dbReference>
<dbReference type="InterPro" id="IPR017451">
    <property type="entry name" value="F-box-assoc_interact_dom"/>
</dbReference>
<dbReference type="OrthoDB" id="1894463at2759"/>
<dbReference type="InterPro" id="IPR001810">
    <property type="entry name" value="F-box_dom"/>
</dbReference>
<evidence type="ECO:0000313" key="2">
    <source>
        <dbReference type="Proteomes" id="UP000515121"/>
    </source>
</evidence>
<feature type="domain" description="F-box" evidence="1">
    <location>
        <begin position="1"/>
        <end position="49"/>
    </location>
</feature>
<dbReference type="InterPro" id="IPR036047">
    <property type="entry name" value="F-box-like_dom_sf"/>
</dbReference>
<dbReference type="SUPFAM" id="SSF81383">
    <property type="entry name" value="F-box domain"/>
    <property type="match status" value="1"/>
</dbReference>
<dbReference type="Pfam" id="PF08268">
    <property type="entry name" value="FBA_3"/>
    <property type="match status" value="1"/>
</dbReference>
<evidence type="ECO:0000313" key="3">
    <source>
        <dbReference type="RefSeq" id="XP_022728401.1"/>
    </source>
</evidence>
<organism evidence="2 3">
    <name type="scientific">Durio zibethinus</name>
    <name type="common">Durian</name>
    <dbReference type="NCBI Taxonomy" id="66656"/>
    <lineage>
        <taxon>Eukaryota</taxon>
        <taxon>Viridiplantae</taxon>
        <taxon>Streptophyta</taxon>
        <taxon>Embryophyta</taxon>
        <taxon>Tracheophyta</taxon>
        <taxon>Spermatophyta</taxon>
        <taxon>Magnoliopsida</taxon>
        <taxon>eudicotyledons</taxon>
        <taxon>Gunneridae</taxon>
        <taxon>Pentapetalae</taxon>
        <taxon>rosids</taxon>
        <taxon>malvids</taxon>
        <taxon>Malvales</taxon>
        <taxon>Malvaceae</taxon>
        <taxon>Helicteroideae</taxon>
        <taxon>Durio</taxon>
    </lineage>
</organism>
<name>A0A6P5XKJ3_DURZI</name>
<dbReference type="NCBIfam" id="TIGR01640">
    <property type="entry name" value="F_box_assoc_1"/>
    <property type="match status" value="1"/>
</dbReference>
<protein>
    <submittedName>
        <fullName evidence="3">F-box protein At3g07870-like</fullName>
    </submittedName>
</protein>
<dbReference type="InterPro" id="IPR011043">
    <property type="entry name" value="Gal_Oxase/kelch_b-propeller"/>
</dbReference>
<dbReference type="PROSITE" id="PS50181">
    <property type="entry name" value="FBOX"/>
    <property type="match status" value="1"/>
</dbReference>
<gene>
    <name evidence="3" type="primary">LOC111283965</name>
</gene>
<dbReference type="RefSeq" id="XP_022728401.1">
    <property type="nucleotide sequence ID" value="XM_022872666.1"/>
</dbReference>